<protein>
    <submittedName>
        <fullName evidence="2">ArsR family transcriptional regulator</fullName>
    </submittedName>
</protein>
<organism evidence="2 3">
    <name type="scientific">Pyrococcus kukulkanii</name>
    <dbReference type="NCBI Taxonomy" id="1609559"/>
    <lineage>
        <taxon>Archaea</taxon>
        <taxon>Methanobacteriati</taxon>
        <taxon>Methanobacteriota</taxon>
        <taxon>Thermococci</taxon>
        <taxon>Thermococcales</taxon>
        <taxon>Thermococcaceae</taxon>
        <taxon>Pyrococcus</taxon>
    </lineage>
</organism>
<proteinExistence type="predicted"/>
<feature type="domain" description="HTH arsR-type" evidence="1">
    <location>
        <begin position="86"/>
        <end position="182"/>
    </location>
</feature>
<dbReference type="InterPro" id="IPR036388">
    <property type="entry name" value="WH-like_DNA-bd_sf"/>
</dbReference>
<dbReference type="InterPro" id="IPR001845">
    <property type="entry name" value="HTH_ArsR_DNA-bd_dom"/>
</dbReference>
<dbReference type="InterPro" id="IPR036390">
    <property type="entry name" value="WH_DNA-bd_sf"/>
</dbReference>
<reference evidence="2 3" key="1">
    <citation type="submission" date="2023-03" db="EMBL/GenBank/DDBJ databases">
        <title>Speciation in Pyrococcus: adaptation to high temperature as a mechanism.</title>
        <authorList>
            <person name="Gu J."/>
        </authorList>
    </citation>
    <scope>NUCLEOTIDE SEQUENCE [LARGE SCALE GENOMIC DNA]</scope>
    <source>
        <strain evidence="2 3">LMOA34</strain>
    </source>
</reference>
<dbReference type="RefSeq" id="WP_372815976.1">
    <property type="nucleotide sequence ID" value="NZ_JARRIC010000002.1"/>
</dbReference>
<accession>A0ABV4T6U3</accession>
<gene>
    <name evidence="2" type="ORF">P8X34_11775</name>
</gene>
<evidence type="ECO:0000313" key="2">
    <source>
        <dbReference type="EMBL" id="MFA4805405.1"/>
    </source>
</evidence>
<name>A0ABV4T6U3_9EURY</name>
<comment type="caution">
    <text evidence="2">The sequence shown here is derived from an EMBL/GenBank/DDBJ whole genome shotgun (WGS) entry which is preliminary data.</text>
</comment>
<dbReference type="Gene3D" id="1.10.10.10">
    <property type="entry name" value="Winged helix-like DNA-binding domain superfamily/Winged helix DNA-binding domain"/>
    <property type="match status" value="1"/>
</dbReference>
<dbReference type="Proteomes" id="UP001571980">
    <property type="component" value="Unassembled WGS sequence"/>
</dbReference>
<dbReference type="InterPro" id="IPR011991">
    <property type="entry name" value="ArsR-like_HTH"/>
</dbReference>
<dbReference type="PROSITE" id="PS50987">
    <property type="entry name" value="HTH_ARSR_2"/>
    <property type="match status" value="1"/>
</dbReference>
<evidence type="ECO:0000313" key="3">
    <source>
        <dbReference type="Proteomes" id="UP001571980"/>
    </source>
</evidence>
<sequence>MEGKEGVKGLVWSIDDVLSRAEREARTLPTAKYLDIAISVARRAEAVEKQAQELPNIYVTKKLELAMESIERWKEAFEYLLRAIYAAEDVTIQIENMKRALGGRASLRTRILMALLIHGELKVKELAKILGKSESTISEAVRFLIEMGYIERGENGLRIRKGIENALFELFDTAYDRLEEEYLLGRDEKE</sequence>
<keyword evidence="3" id="KW-1185">Reference proteome</keyword>
<dbReference type="Pfam" id="PF01022">
    <property type="entry name" value="HTH_5"/>
    <property type="match status" value="1"/>
</dbReference>
<dbReference type="EMBL" id="JARRIG010000008">
    <property type="protein sequence ID" value="MFA4805405.1"/>
    <property type="molecule type" value="Genomic_DNA"/>
</dbReference>
<evidence type="ECO:0000259" key="1">
    <source>
        <dbReference type="PROSITE" id="PS50987"/>
    </source>
</evidence>
<dbReference type="SUPFAM" id="SSF46785">
    <property type="entry name" value="Winged helix' DNA-binding domain"/>
    <property type="match status" value="1"/>
</dbReference>
<dbReference type="CDD" id="cd00090">
    <property type="entry name" value="HTH_ARSR"/>
    <property type="match status" value="1"/>
</dbReference>